<name>A0AB33AF07_9MYCO</name>
<gene>
    <name evidence="2" type="ORF">MASS_3650</name>
</gene>
<protein>
    <submittedName>
        <fullName evidence="2">Dehydrogenase</fullName>
    </submittedName>
</protein>
<dbReference type="InterPro" id="IPR013328">
    <property type="entry name" value="6PGD_dom2"/>
</dbReference>
<organism evidence="2 3">
    <name type="scientific">Mycobacteroides abscessus subsp. bolletii 50594</name>
    <dbReference type="NCBI Taxonomy" id="1303024"/>
    <lineage>
        <taxon>Bacteria</taxon>
        <taxon>Bacillati</taxon>
        <taxon>Actinomycetota</taxon>
        <taxon>Actinomycetes</taxon>
        <taxon>Mycobacteriales</taxon>
        <taxon>Mycobacteriaceae</taxon>
        <taxon>Mycobacteroides</taxon>
        <taxon>Mycobacteroides abscessus</taxon>
    </lineage>
</organism>
<dbReference type="KEGG" id="mabb:MASS_3650"/>
<evidence type="ECO:0000313" key="2">
    <source>
        <dbReference type="EMBL" id="AGM30252.1"/>
    </source>
</evidence>
<dbReference type="EMBL" id="CP004374">
    <property type="protein sequence ID" value="AGM30252.1"/>
    <property type="molecule type" value="Genomic_DNA"/>
</dbReference>
<dbReference type="InterPro" id="IPR048666">
    <property type="entry name" value="RedAm-like_C"/>
</dbReference>
<feature type="domain" description="NADPH-dependent reductive aminase-like C-terminal" evidence="1">
    <location>
        <begin position="4"/>
        <end position="48"/>
    </location>
</feature>
<accession>A0AB33AF07</accession>
<evidence type="ECO:0000313" key="3">
    <source>
        <dbReference type="Proteomes" id="UP000013961"/>
    </source>
</evidence>
<dbReference type="Proteomes" id="UP000013961">
    <property type="component" value="Chromosome"/>
</dbReference>
<sequence length="50" mass="5562">MMSKHIIDASEEVGVDATLSHAAQSMWRRAIDASDERGEIVSSYRLIRGD</sequence>
<proteinExistence type="predicted"/>
<dbReference type="AlphaFoldDB" id="A0AB33AF07"/>
<dbReference type="Gene3D" id="1.10.1040.10">
    <property type="entry name" value="N-(1-d-carboxylethyl)-l-norvaline Dehydrogenase, domain 2"/>
    <property type="match status" value="1"/>
</dbReference>
<evidence type="ECO:0000259" key="1">
    <source>
        <dbReference type="Pfam" id="PF21761"/>
    </source>
</evidence>
<reference evidence="2 3" key="1">
    <citation type="journal article" date="2013" name="Genome Announc.">
        <title>Complete Genome Sequence of Mycobacterium massiliense Clinical Strain Asan 50594, Belonging to the Type II Genotype.</title>
        <authorList>
            <person name="Kim B.J."/>
            <person name="Kim B.R."/>
            <person name="Hong S.H."/>
            <person name="Seok S.H."/>
            <person name="Kook Y.H."/>
            <person name="Kim B.J."/>
        </authorList>
    </citation>
    <scope>NUCLEOTIDE SEQUENCE [LARGE SCALE GENOMIC DNA]</scope>
    <source>
        <strain evidence="2 3">50594</strain>
    </source>
</reference>
<dbReference type="Pfam" id="PF21761">
    <property type="entry name" value="RedAm-like_C"/>
    <property type="match status" value="1"/>
</dbReference>